<dbReference type="EMBL" id="GBXM01097059">
    <property type="protein sequence ID" value="JAH11518.1"/>
    <property type="molecule type" value="Transcribed_RNA"/>
</dbReference>
<reference evidence="1" key="1">
    <citation type="submission" date="2014-11" db="EMBL/GenBank/DDBJ databases">
        <authorList>
            <person name="Amaro Gonzalez C."/>
        </authorList>
    </citation>
    <scope>NUCLEOTIDE SEQUENCE</scope>
</reference>
<protein>
    <submittedName>
        <fullName evidence="1">Uncharacterized protein</fullName>
    </submittedName>
</protein>
<name>A0A0E9Q5X6_ANGAN</name>
<evidence type="ECO:0000313" key="1">
    <source>
        <dbReference type="EMBL" id="JAH11518.1"/>
    </source>
</evidence>
<organism evidence="1">
    <name type="scientific">Anguilla anguilla</name>
    <name type="common">European freshwater eel</name>
    <name type="synonym">Muraena anguilla</name>
    <dbReference type="NCBI Taxonomy" id="7936"/>
    <lineage>
        <taxon>Eukaryota</taxon>
        <taxon>Metazoa</taxon>
        <taxon>Chordata</taxon>
        <taxon>Craniata</taxon>
        <taxon>Vertebrata</taxon>
        <taxon>Euteleostomi</taxon>
        <taxon>Actinopterygii</taxon>
        <taxon>Neopterygii</taxon>
        <taxon>Teleostei</taxon>
        <taxon>Anguilliformes</taxon>
        <taxon>Anguillidae</taxon>
        <taxon>Anguilla</taxon>
    </lineage>
</organism>
<accession>A0A0E9Q5X6</accession>
<reference evidence="1" key="2">
    <citation type="journal article" date="2015" name="Fish Shellfish Immunol.">
        <title>Early steps in the European eel (Anguilla anguilla)-Vibrio vulnificus interaction in the gills: Role of the RtxA13 toxin.</title>
        <authorList>
            <person name="Callol A."/>
            <person name="Pajuelo D."/>
            <person name="Ebbesson L."/>
            <person name="Teles M."/>
            <person name="MacKenzie S."/>
            <person name="Amaro C."/>
        </authorList>
    </citation>
    <scope>NUCLEOTIDE SEQUENCE</scope>
</reference>
<dbReference type="AlphaFoldDB" id="A0A0E9Q5X6"/>
<sequence>MTVLWVVGMGYTSSTNNFQHRLMFI</sequence>
<proteinExistence type="predicted"/>